<dbReference type="Gene3D" id="1.20.120.1630">
    <property type="match status" value="1"/>
</dbReference>
<dbReference type="InterPro" id="IPR007318">
    <property type="entry name" value="Phopholipid_MeTrfase"/>
</dbReference>
<name>A0ABP3VKX1_9FLAO</name>
<keyword evidence="3 5" id="KW-1133">Transmembrane helix</keyword>
<dbReference type="Proteomes" id="UP001500185">
    <property type="component" value="Unassembled WGS sequence"/>
</dbReference>
<evidence type="ECO:0000256" key="4">
    <source>
        <dbReference type="ARBA" id="ARBA00023136"/>
    </source>
</evidence>
<comment type="subcellular location">
    <subcellularLocation>
        <location evidence="1">Endomembrane system</location>
        <topology evidence="1">Multi-pass membrane protein</topology>
    </subcellularLocation>
</comment>
<proteinExistence type="predicted"/>
<feature type="transmembrane region" description="Helical" evidence="5">
    <location>
        <begin position="20"/>
        <end position="43"/>
    </location>
</feature>
<gene>
    <name evidence="6" type="ORF">GCM10009433_22860</name>
</gene>
<evidence type="ECO:0000313" key="7">
    <source>
        <dbReference type="Proteomes" id="UP001500185"/>
    </source>
</evidence>
<evidence type="ECO:0000256" key="2">
    <source>
        <dbReference type="ARBA" id="ARBA00022692"/>
    </source>
</evidence>
<evidence type="ECO:0000313" key="6">
    <source>
        <dbReference type="EMBL" id="GAA0762485.1"/>
    </source>
</evidence>
<dbReference type="InterPro" id="IPR052527">
    <property type="entry name" value="Metal_cation-efflux_comp"/>
</dbReference>
<reference evidence="7" key="1">
    <citation type="journal article" date="2019" name="Int. J. Syst. Evol. Microbiol.">
        <title>The Global Catalogue of Microorganisms (GCM) 10K type strain sequencing project: providing services to taxonomists for standard genome sequencing and annotation.</title>
        <authorList>
            <consortium name="The Broad Institute Genomics Platform"/>
            <consortium name="The Broad Institute Genome Sequencing Center for Infectious Disease"/>
            <person name="Wu L."/>
            <person name="Ma J."/>
        </authorList>
    </citation>
    <scope>NUCLEOTIDE SEQUENCE [LARGE SCALE GENOMIC DNA]</scope>
    <source>
        <strain evidence="7">JCM 16231</strain>
    </source>
</reference>
<keyword evidence="2 5" id="KW-0812">Transmembrane</keyword>
<sequence length="160" mass="18666">MRIKNANFENKNGMPKIKDVVLVSIQFFLMLIFFLNLEWFSIIFIEHYIWFYIGIVGVAISGIALLQLNVYLSPFPTPKANSKLITTGVFKLSRHPIYTGILIFMFSFSFWLGDGYKLCISLAILALFIYKTSYEESLLEDTFDDYKIYKSKTGRFFPKF</sequence>
<evidence type="ECO:0000256" key="1">
    <source>
        <dbReference type="ARBA" id="ARBA00004127"/>
    </source>
</evidence>
<dbReference type="Pfam" id="PF04191">
    <property type="entry name" value="PEMT"/>
    <property type="match status" value="1"/>
</dbReference>
<accession>A0ABP3VKX1</accession>
<evidence type="ECO:0000256" key="5">
    <source>
        <dbReference type="SAM" id="Phobius"/>
    </source>
</evidence>
<dbReference type="EMBL" id="BAAAGG010000022">
    <property type="protein sequence ID" value="GAA0762485.1"/>
    <property type="molecule type" value="Genomic_DNA"/>
</dbReference>
<organism evidence="6 7">
    <name type="scientific">Psychroflexus lacisalsi</name>
    <dbReference type="NCBI Taxonomy" id="503928"/>
    <lineage>
        <taxon>Bacteria</taxon>
        <taxon>Pseudomonadati</taxon>
        <taxon>Bacteroidota</taxon>
        <taxon>Flavobacteriia</taxon>
        <taxon>Flavobacteriales</taxon>
        <taxon>Flavobacteriaceae</taxon>
        <taxon>Psychroflexus</taxon>
    </lineage>
</organism>
<dbReference type="PANTHER" id="PTHR43847">
    <property type="entry name" value="BLL3993 PROTEIN"/>
    <property type="match status" value="1"/>
</dbReference>
<feature type="transmembrane region" description="Helical" evidence="5">
    <location>
        <begin position="101"/>
        <end position="130"/>
    </location>
</feature>
<keyword evidence="7" id="KW-1185">Reference proteome</keyword>
<feature type="transmembrane region" description="Helical" evidence="5">
    <location>
        <begin position="49"/>
        <end position="72"/>
    </location>
</feature>
<protein>
    <recommendedName>
        <fullName evidence="8">Isoprenylcysteine carboxylmethyltransferase family protein</fullName>
    </recommendedName>
</protein>
<keyword evidence="4 5" id="KW-0472">Membrane</keyword>
<evidence type="ECO:0000256" key="3">
    <source>
        <dbReference type="ARBA" id="ARBA00022989"/>
    </source>
</evidence>
<evidence type="ECO:0008006" key="8">
    <source>
        <dbReference type="Google" id="ProtNLM"/>
    </source>
</evidence>
<dbReference type="PANTHER" id="PTHR43847:SF1">
    <property type="entry name" value="BLL3993 PROTEIN"/>
    <property type="match status" value="1"/>
</dbReference>
<comment type="caution">
    <text evidence="6">The sequence shown here is derived from an EMBL/GenBank/DDBJ whole genome shotgun (WGS) entry which is preliminary data.</text>
</comment>